<comment type="caution">
    <text evidence="1">The sequence shown here is derived from an EMBL/GenBank/DDBJ whole genome shotgun (WGS) entry which is preliminary data.</text>
</comment>
<organism evidence="1">
    <name type="scientific">Streptomyces sp. SID7499</name>
    <dbReference type="NCBI Taxonomy" id="2706086"/>
    <lineage>
        <taxon>Bacteria</taxon>
        <taxon>Bacillati</taxon>
        <taxon>Actinomycetota</taxon>
        <taxon>Actinomycetes</taxon>
        <taxon>Kitasatosporales</taxon>
        <taxon>Streptomycetaceae</taxon>
        <taxon>Streptomyces</taxon>
    </lineage>
</organism>
<name>A0A6G3WPR6_9ACTN</name>
<evidence type="ECO:0000313" key="1">
    <source>
        <dbReference type="EMBL" id="NEE07290.1"/>
    </source>
</evidence>
<sequence length="67" mass="6728">DANGRIVIGLSALVIGVLGQVHIACGSPGRDAGTDAMQDAGGLIGWATSKPLIFMMGEVLAVPLLVL</sequence>
<accession>A0A6G3WPR6</accession>
<feature type="non-terminal residue" evidence="1">
    <location>
        <position position="67"/>
    </location>
</feature>
<proteinExistence type="predicted"/>
<dbReference type="EMBL" id="JAAGMN010001389">
    <property type="protein sequence ID" value="NEE07290.1"/>
    <property type="molecule type" value="Genomic_DNA"/>
</dbReference>
<feature type="non-terminal residue" evidence="1">
    <location>
        <position position="1"/>
    </location>
</feature>
<gene>
    <name evidence="1" type="ORF">G3M58_12625</name>
</gene>
<dbReference type="AlphaFoldDB" id="A0A6G3WPR6"/>
<protein>
    <submittedName>
        <fullName evidence="1">Uncharacterized protein</fullName>
    </submittedName>
</protein>
<reference evidence="1" key="1">
    <citation type="submission" date="2020-01" db="EMBL/GenBank/DDBJ databases">
        <title>Insect and environment-associated Actinomycetes.</title>
        <authorList>
            <person name="Currrie C."/>
            <person name="Chevrette M."/>
            <person name="Carlson C."/>
            <person name="Stubbendieck R."/>
            <person name="Wendt-Pienkowski E."/>
        </authorList>
    </citation>
    <scope>NUCLEOTIDE SEQUENCE</scope>
    <source>
        <strain evidence="1">SID7499</strain>
    </source>
</reference>